<proteinExistence type="predicted"/>
<evidence type="ECO:0000313" key="2">
    <source>
        <dbReference type="Proteomes" id="UP000503278"/>
    </source>
</evidence>
<dbReference type="InterPro" id="IPR032720">
    <property type="entry name" value="Cys_rich_CWC"/>
</dbReference>
<dbReference type="AlphaFoldDB" id="A0A7L5DUW0"/>
<sequence>MSIVFQKHEIIQCERCRAPFECKANSYTKCQCSEVQLSINEVQYVSELYDGCLCVNCLRELQQEYQESGY</sequence>
<organism evidence="1 2">
    <name type="scientific">Mucilaginibacter robiniae</name>
    <dbReference type="NCBI Taxonomy" id="2728022"/>
    <lineage>
        <taxon>Bacteria</taxon>
        <taxon>Pseudomonadati</taxon>
        <taxon>Bacteroidota</taxon>
        <taxon>Sphingobacteriia</taxon>
        <taxon>Sphingobacteriales</taxon>
        <taxon>Sphingobacteriaceae</taxon>
        <taxon>Mucilaginibacter</taxon>
    </lineage>
</organism>
<reference evidence="1 2" key="1">
    <citation type="submission" date="2020-04" db="EMBL/GenBank/DDBJ databases">
        <title>Genome sequencing of novel species.</title>
        <authorList>
            <person name="Heo J."/>
            <person name="Kim S.-J."/>
            <person name="Kim J.-S."/>
            <person name="Hong S.-B."/>
            <person name="Kwon S.-W."/>
        </authorList>
    </citation>
    <scope>NUCLEOTIDE SEQUENCE [LARGE SCALE GENOMIC DNA]</scope>
    <source>
        <strain evidence="1 2">F39-2</strain>
    </source>
</reference>
<evidence type="ECO:0000313" key="1">
    <source>
        <dbReference type="EMBL" id="QJD94915.1"/>
    </source>
</evidence>
<dbReference type="RefSeq" id="WP_169605932.1">
    <property type="nucleotide sequence ID" value="NZ_CP051682.1"/>
</dbReference>
<dbReference type="Proteomes" id="UP000503278">
    <property type="component" value="Chromosome"/>
</dbReference>
<name>A0A7L5DUW0_9SPHI</name>
<gene>
    <name evidence="1" type="ORF">HH214_02980</name>
</gene>
<dbReference type="KEGG" id="mrob:HH214_02980"/>
<accession>A0A7L5DUW0</accession>
<dbReference type="Pfam" id="PF14375">
    <property type="entry name" value="Cys_rich_CWC"/>
    <property type="match status" value="1"/>
</dbReference>
<dbReference type="EMBL" id="CP051682">
    <property type="protein sequence ID" value="QJD94915.1"/>
    <property type="molecule type" value="Genomic_DNA"/>
</dbReference>
<keyword evidence="2" id="KW-1185">Reference proteome</keyword>
<protein>
    <submittedName>
        <fullName evidence="1">Cysteine-rich CWC family protein</fullName>
    </submittedName>
</protein>